<dbReference type="Proteomes" id="UP001285244">
    <property type="component" value="Unassembled WGS sequence"/>
</dbReference>
<keyword evidence="2" id="KW-1185">Reference proteome</keyword>
<protein>
    <submittedName>
        <fullName evidence="1">Uncharacterized protein</fullName>
    </submittedName>
</protein>
<reference evidence="1 2" key="1">
    <citation type="submission" date="2022-03" db="EMBL/GenBank/DDBJ databases">
        <title>Novel taxa within the pig intestine.</title>
        <authorList>
            <person name="Wylensek D."/>
            <person name="Bishof K."/>
            <person name="Afrizal A."/>
            <person name="Clavel T."/>
        </authorList>
    </citation>
    <scope>NUCLEOTIDE SEQUENCE [LARGE SCALE GENOMIC DNA]</scope>
    <source>
        <strain evidence="1 2">Cla-KB-P134</strain>
    </source>
</reference>
<dbReference type="EMBL" id="JALBUS010000002">
    <property type="protein sequence ID" value="MDX8416552.1"/>
    <property type="molecule type" value="Genomic_DNA"/>
</dbReference>
<comment type="caution">
    <text evidence="1">The sequence shown here is derived from an EMBL/GenBank/DDBJ whole genome shotgun (WGS) entry which is preliminary data.</text>
</comment>
<evidence type="ECO:0000313" key="2">
    <source>
        <dbReference type="Proteomes" id="UP001285244"/>
    </source>
</evidence>
<dbReference type="RefSeq" id="WP_320324888.1">
    <property type="nucleotide sequence ID" value="NZ_JALBUS010000002.1"/>
</dbReference>
<gene>
    <name evidence="1" type="ORF">MOZ64_01675</name>
</gene>
<sequence>MIVAKFLNAAHNLVEQKDIKETVIGSHKSTDYVHNITCTQDPTSFDYLLIYVFAPGGKRNTICAAKYYNGKWYNLASATVYRTISLLITSSGTSLRIEIAEWANSSSNNGCQIDAVVGVNRGGGHWLRSLVGWHLAERWC</sequence>
<organism evidence="1 2">
    <name type="scientific">Absicoccus intestinalis</name>
    <dbReference type="NCBI Taxonomy" id="2926319"/>
    <lineage>
        <taxon>Bacteria</taxon>
        <taxon>Bacillati</taxon>
        <taxon>Bacillota</taxon>
        <taxon>Erysipelotrichia</taxon>
        <taxon>Erysipelotrichales</taxon>
        <taxon>Erysipelotrichaceae</taxon>
        <taxon>Absicoccus</taxon>
    </lineage>
</organism>
<accession>A0ABU4WJ25</accession>
<evidence type="ECO:0000313" key="1">
    <source>
        <dbReference type="EMBL" id="MDX8416552.1"/>
    </source>
</evidence>
<proteinExistence type="predicted"/>
<name>A0ABU4WJ25_9FIRM</name>